<feature type="region of interest" description="Disordered" evidence="2">
    <location>
        <begin position="301"/>
        <end position="325"/>
    </location>
</feature>
<dbReference type="Proteomes" id="UP000036893">
    <property type="component" value="Unassembled WGS sequence"/>
</dbReference>
<dbReference type="Pfam" id="PF11807">
    <property type="entry name" value="UstYa"/>
    <property type="match status" value="1"/>
</dbReference>
<reference evidence="4" key="2">
    <citation type="submission" date="2021-01" db="EMBL/GenBank/DDBJ databases">
        <title>Pan-genome distribution and transcriptional activeness of fungal secondary metabolism genes in Aspergillus section Fumigati.</title>
        <authorList>
            <person name="Takahashi H."/>
            <person name="Umemura M."/>
            <person name="Ninomiya A."/>
            <person name="Kusuya Y."/>
            <person name="Urayama S."/>
            <person name="Shimizu M."/>
            <person name="Watanabe A."/>
            <person name="Kamei K."/>
            <person name="Yaguchi T."/>
            <person name="Hagiwara D."/>
        </authorList>
    </citation>
    <scope>NUCLEOTIDE SEQUENCE</scope>
    <source>
        <strain evidence="4">IFM 46973</strain>
    </source>
</reference>
<dbReference type="RefSeq" id="XP_043145425.1">
    <property type="nucleotide sequence ID" value="XM_043289490.1"/>
</dbReference>
<keyword evidence="3" id="KW-0472">Membrane</keyword>
<feature type="transmembrane region" description="Helical" evidence="3">
    <location>
        <begin position="64"/>
        <end position="87"/>
    </location>
</feature>
<gene>
    <name evidence="4" type="ORF">Aud_004550</name>
</gene>
<dbReference type="GO" id="GO:0043386">
    <property type="term" value="P:mycotoxin biosynthetic process"/>
    <property type="evidence" value="ECO:0007669"/>
    <property type="project" value="InterPro"/>
</dbReference>
<dbReference type="EMBL" id="BBXM02000003">
    <property type="protein sequence ID" value="GIC88159.1"/>
    <property type="molecule type" value="Genomic_DNA"/>
</dbReference>
<dbReference type="AlphaFoldDB" id="A0A8E0QRN4"/>
<dbReference type="GeneID" id="66992026"/>
<accession>A0A8E0QRN4</accession>
<sequence length="325" mass="37048">MAADDTKDRDIDAFAKEEESLRESNSEQDSEMGLLNGSLRSRSRKYFFICNDGQELRRSPKHKCAAWTTWVISLNILVFCGSILFLLSPLSTQSCMRHLSDQDKWKAASYYAPLLERFDIPRLVLTTNGSLYDPDPPSLLRIPQGDEADAEWFRISSGVFPILISAEEIRRLGKDPALAVRVPDKFGFGPDAYLAQTEVFHLLHCLDMLRKEISYEYYYFPIFGNNPDAQHTAHISHCIDVLAQFIKCQSPVDVILFNWVDGWDQPFPDFMNKHVCRDYEALLAYVNENSLPKEVFQAMKEPPDDYPVQPDPSIAPFLPTAGPGR</sequence>
<dbReference type="PANTHER" id="PTHR33365:SF14">
    <property type="entry name" value="TAT PATHWAY SIGNAL SEQUENCE"/>
    <property type="match status" value="1"/>
</dbReference>
<feature type="region of interest" description="Disordered" evidence="2">
    <location>
        <begin position="1"/>
        <end position="34"/>
    </location>
</feature>
<evidence type="ECO:0000256" key="2">
    <source>
        <dbReference type="SAM" id="MobiDB-lite"/>
    </source>
</evidence>
<protein>
    <recommendedName>
        <fullName evidence="6">Tat pathway signal sequence</fullName>
    </recommendedName>
</protein>
<evidence type="ECO:0000313" key="5">
    <source>
        <dbReference type="Proteomes" id="UP000036893"/>
    </source>
</evidence>
<organism evidence="4 5">
    <name type="scientific">Aspergillus udagawae</name>
    <dbReference type="NCBI Taxonomy" id="91492"/>
    <lineage>
        <taxon>Eukaryota</taxon>
        <taxon>Fungi</taxon>
        <taxon>Dikarya</taxon>
        <taxon>Ascomycota</taxon>
        <taxon>Pezizomycotina</taxon>
        <taxon>Eurotiomycetes</taxon>
        <taxon>Eurotiomycetidae</taxon>
        <taxon>Eurotiales</taxon>
        <taxon>Aspergillaceae</taxon>
        <taxon>Aspergillus</taxon>
        <taxon>Aspergillus subgen. Fumigati</taxon>
    </lineage>
</organism>
<evidence type="ECO:0008006" key="6">
    <source>
        <dbReference type="Google" id="ProtNLM"/>
    </source>
</evidence>
<keyword evidence="3" id="KW-0812">Transmembrane</keyword>
<keyword evidence="3" id="KW-1133">Transmembrane helix</keyword>
<proteinExistence type="inferred from homology"/>
<comment type="similarity">
    <text evidence="1">Belongs to the ustYa family.</text>
</comment>
<name>A0A8E0QRN4_9EURO</name>
<feature type="compositionally biased region" description="Basic and acidic residues" evidence="2">
    <location>
        <begin position="1"/>
        <end position="25"/>
    </location>
</feature>
<evidence type="ECO:0000313" key="4">
    <source>
        <dbReference type="EMBL" id="GIC88159.1"/>
    </source>
</evidence>
<dbReference type="PANTHER" id="PTHR33365">
    <property type="entry name" value="YALI0B05434P"/>
    <property type="match status" value="1"/>
</dbReference>
<comment type="caution">
    <text evidence="4">The sequence shown here is derived from an EMBL/GenBank/DDBJ whole genome shotgun (WGS) entry which is preliminary data.</text>
</comment>
<evidence type="ECO:0000256" key="3">
    <source>
        <dbReference type="SAM" id="Phobius"/>
    </source>
</evidence>
<reference evidence="4" key="1">
    <citation type="journal article" date="2015" name="Genome Announc.">
        <title>Draft Genome Sequence of the Pathogenic Filamentous Fungus Aspergillus udagawae Strain IFM 46973T.</title>
        <authorList>
            <person name="Kusuya Y."/>
            <person name="Takahashi-Nakaguchi A."/>
            <person name="Takahashi H."/>
            <person name="Yaguchi T."/>
        </authorList>
    </citation>
    <scope>NUCLEOTIDE SEQUENCE</scope>
    <source>
        <strain evidence="4">IFM 46973</strain>
    </source>
</reference>
<evidence type="ECO:0000256" key="1">
    <source>
        <dbReference type="ARBA" id="ARBA00035112"/>
    </source>
</evidence>
<dbReference type="InterPro" id="IPR021765">
    <property type="entry name" value="UstYa-like"/>
</dbReference>